<reference evidence="1 2" key="1">
    <citation type="submission" date="2016-10" db="EMBL/GenBank/DDBJ databases">
        <authorList>
            <person name="de Groot N.N."/>
        </authorList>
    </citation>
    <scope>NUCLEOTIDE SEQUENCE [LARGE SCALE GENOMIC DNA]</scope>
    <source>
        <strain evidence="1 2">B25</strain>
    </source>
</reference>
<proteinExistence type="predicted"/>
<accession>A0A1H9AV40</accession>
<dbReference type="Pfam" id="PF20901">
    <property type="entry name" value="Sf6_terminase"/>
    <property type="match status" value="1"/>
</dbReference>
<protein>
    <submittedName>
        <fullName evidence="1">Homeodomain-like domain-containing protein</fullName>
    </submittedName>
</protein>
<dbReference type="RefSeq" id="WP_074640551.1">
    <property type="nucleotide sequence ID" value="NZ_FOFU01000001.1"/>
</dbReference>
<dbReference type="SUPFAM" id="SSF46689">
    <property type="entry name" value="Homeodomain-like"/>
    <property type="match status" value="1"/>
</dbReference>
<evidence type="ECO:0000313" key="2">
    <source>
        <dbReference type="Proteomes" id="UP000182360"/>
    </source>
</evidence>
<sequence>MARLSTYKKEYAEQLPAMFENGESVIEVCANMGISRDTFYRWCKEHKRFNEAYQRGLELSEAWWEKLGRAGSLGTQKINAVTWIFNMKNRFKWSDRTQIESESAISITSPMFVDDIGKDGE</sequence>
<evidence type="ECO:0000313" key="1">
    <source>
        <dbReference type="EMBL" id="SEP80626.1"/>
    </source>
</evidence>
<name>A0A1H9AV40_9SPIR</name>
<dbReference type="OrthoDB" id="5868871at2"/>
<dbReference type="AlphaFoldDB" id="A0A1H9AV40"/>
<dbReference type="InterPro" id="IPR009057">
    <property type="entry name" value="Homeodomain-like_sf"/>
</dbReference>
<organism evidence="1 2">
    <name type="scientific">Treponema bryantii</name>
    <dbReference type="NCBI Taxonomy" id="163"/>
    <lineage>
        <taxon>Bacteria</taxon>
        <taxon>Pseudomonadati</taxon>
        <taxon>Spirochaetota</taxon>
        <taxon>Spirochaetia</taxon>
        <taxon>Spirochaetales</taxon>
        <taxon>Treponemataceae</taxon>
        <taxon>Treponema</taxon>
    </lineage>
</organism>
<dbReference type="GO" id="GO:0003677">
    <property type="term" value="F:DNA binding"/>
    <property type="evidence" value="ECO:0007669"/>
    <property type="project" value="UniProtKB-KW"/>
</dbReference>
<dbReference type="EMBL" id="FOFU01000001">
    <property type="protein sequence ID" value="SEP80626.1"/>
    <property type="molecule type" value="Genomic_DNA"/>
</dbReference>
<keyword evidence="1" id="KW-0238">DNA-binding</keyword>
<keyword evidence="1" id="KW-0371">Homeobox</keyword>
<gene>
    <name evidence="1" type="ORF">SAMN04487977_101481</name>
</gene>
<dbReference type="Proteomes" id="UP000182360">
    <property type="component" value="Unassembled WGS sequence"/>
</dbReference>
<dbReference type="Gene3D" id="1.10.10.60">
    <property type="entry name" value="Homeodomain-like"/>
    <property type="match status" value="1"/>
</dbReference>
<dbReference type="InterPro" id="IPR048683">
    <property type="entry name" value="Sf6_terminase"/>
</dbReference>
<keyword evidence="2" id="KW-1185">Reference proteome</keyword>